<feature type="transmembrane region" description="Helical" evidence="2">
    <location>
        <begin position="6"/>
        <end position="25"/>
    </location>
</feature>
<dbReference type="PANTHER" id="PTHR41532">
    <property type="entry name" value="FIXS PROTEIN"/>
    <property type="match status" value="1"/>
</dbReference>
<evidence type="ECO:0000313" key="4">
    <source>
        <dbReference type="Proteomes" id="UP000218765"/>
    </source>
</evidence>
<proteinExistence type="predicted"/>
<dbReference type="InterPro" id="IPR004714">
    <property type="entry name" value="Cyt_oxidase_maturation_cbb3"/>
</dbReference>
<dbReference type="PANTHER" id="PTHR41532:SF1">
    <property type="entry name" value="FIXS PROTEIN"/>
    <property type="match status" value="1"/>
</dbReference>
<keyword evidence="2" id="KW-0472">Membrane</keyword>
<accession>A0A1Z4VVJ0</accession>
<gene>
    <name evidence="3" type="ORF">FOKN1_3061</name>
</gene>
<protein>
    <submittedName>
        <fullName evidence="3">Cbb3-type cytochrome oxidase maturation protein</fullName>
    </submittedName>
</protein>
<dbReference type="KEGG" id="ttc:FOKN1_3061"/>
<keyword evidence="4" id="KW-1185">Reference proteome</keyword>
<feature type="region of interest" description="Disordered" evidence="1">
    <location>
        <begin position="39"/>
        <end position="74"/>
    </location>
</feature>
<reference evidence="3 4" key="1">
    <citation type="submission" date="2017-05" db="EMBL/GenBank/DDBJ databases">
        <title>Thiocyanate degradation by Thiohalobacter thiocyanaticus FOKN1.</title>
        <authorList>
            <person name="Oshiki M."/>
            <person name="Fukushima T."/>
            <person name="Kawano S."/>
            <person name="Nakagawa J."/>
        </authorList>
    </citation>
    <scope>NUCLEOTIDE SEQUENCE [LARGE SCALE GENOMIC DNA]</scope>
    <source>
        <strain evidence="3 4">FOKN1</strain>
    </source>
</reference>
<evidence type="ECO:0000256" key="2">
    <source>
        <dbReference type="SAM" id="Phobius"/>
    </source>
</evidence>
<organism evidence="3 4">
    <name type="scientific">Thiohalobacter thiocyanaticus</name>
    <dbReference type="NCBI Taxonomy" id="585455"/>
    <lineage>
        <taxon>Bacteria</taxon>
        <taxon>Pseudomonadati</taxon>
        <taxon>Pseudomonadota</taxon>
        <taxon>Gammaproteobacteria</taxon>
        <taxon>Thiohalobacterales</taxon>
        <taxon>Thiohalobacteraceae</taxon>
        <taxon>Thiohalobacter</taxon>
    </lineage>
</organism>
<keyword evidence="2" id="KW-1133">Transmembrane helix</keyword>
<evidence type="ECO:0000313" key="3">
    <source>
        <dbReference type="EMBL" id="BAZ95418.1"/>
    </source>
</evidence>
<dbReference type="Pfam" id="PF03597">
    <property type="entry name" value="FixS"/>
    <property type="match status" value="1"/>
</dbReference>
<dbReference type="Proteomes" id="UP000218765">
    <property type="component" value="Chromosome"/>
</dbReference>
<evidence type="ECO:0000256" key="1">
    <source>
        <dbReference type="SAM" id="MobiDB-lite"/>
    </source>
</evidence>
<dbReference type="RefSeq" id="WP_096367401.1">
    <property type="nucleotide sequence ID" value="NZ_AP018052.1"/>
</dbReference>
<feature type="compositionally biased region" description="Basic and acidic residues" evidence="1">
    <location>
        <begin position="39"/>
        <end position="58"/>
    </location>
</feature>
<name>A0A1Z4VVJ0_9GAMM</name>
<dbReference type="EMBL" id="AP018052">
    <property type="protein sequence ID" value="BAZ95418.1"/>
    <property type="molecule type" value="Genomic_DNA"/>
</dbReference>
<sequence>MDILYLLIPLALVLLLIAIGAFIWASRSGQFDDLEGPAHRILMDDDDPRIPGRGKPDADAGPGGDGADLKRRQD</sequence>
<dbReference type="NCBIfam" id="TIGR00847">
    <property type="entry name" value="ccoS"/>
    <property type="match status" value="1"/>
</dbReference>
<dbReference type="AlphaFoldDB" id="A0A1Z4VVJ0"/>
<keyword evidence="2" id="KW-0812">Transmembrane</keyword>